<name>A0A7I8LE10_SPIIN</name>
<evidence type="ECO:0000313" key="2">
    <source>
        <dbReference type="EMBL" id="CAA7407876.1"/>
    </source>
</evidence>
<proteinExistence type="predicted"/>
<feature type="region of interest" description="Disordered" evidence="1">
    <location>
        <begin position="1"/>
        <end position="25"/>
    </location>
</feature>
<protein>
    <submittedName>
        <fullName evidence="2">Uncharacterized protein</fullName>
    </submittedName>
</protein>
<evidence type="ECO:0000313" key="3">
    <source>
        <dbReference type="Proteomes" id="UP000663760"/>
    </source>
</evidence>
<evidence type="ECO:0000256" key="1">
    <source>
        <dbReference type="SAM" id="MobiDB-lite"/>
    </source>
</evidence>
<gene>
    <name evidence="2" type="ORF">SI8410_14018554</name>
</gene>
<sequence length="25" mass="2735">MTQPERSAIPAPVGPGPTWVYRPAR</sequence>
<reference evidence="2" key="1">
    <citation type="submission" date="2020-02" db="EMBL/GenBank/DDBJ databases">
        <authorList>
            <person name="Scholz U."/>
            <person name="Mascher M."/>
            <person name="Fiebig A."/>
        </authorList>
    </citation>
    <scope>NUCLEOTIDE SEQUENCE</scope>
</reference>
<dbReference type="Proteomes" id="UP000663760">
    <property type="component" value="Chromosome 14"/>
</dbReference>
<dbReference type="AlphaFoldDB" id="A0A7I8LE10"/>
<keyword evidence="3" id="KW-1185">Reference proteome</keyword>
<accession>A0A7I8LE10</accession>
<dbReference type="EMBL" id="LR746277">
    <property type="protein sequence ID" value="CAA7407876.1"/>
    <property type="molecule type" value="Genomic_DNA"/>
</dbReference>
<organism evidence="2 3">
    <name type="scientific">Spirodela intermedia</name>
    <name type="common">Intermediate duckweed</name>
    <dbReference type="NCBI Taxonomy" id="51605"/>
    <lineage>
        <taxon>Eukaryota</taxon>
        <taxon>Viridiplantae</taxon>
        <taxon>Streptophyta</taxon>
        <taxon>Embryophyta</taxon>
        <taxon>Tracheophyta</taxon>
        <taxon>Spermatophyta</taxon>
        <taxon>Magnoliopsida</taxon>
        <taxon>Liliopsida</taxon>
        <taxon>Araceae</taxon>
        <taxon>Lemnoideae</taxon>
        <taxon>Spirodela</taxon>
    </lineage>
</organism>